<dbReference type="Pfam" id="PF00717">
    <property type="entry name" value="Peptidase_S24"/>
    <property type="match status" value="1"/>
</dbReference>
<dbReference type="InterPro" id="IPR050077">
    <property type="entry name" value="LexA_repressor"/>
</dbReference>
<dbReference type="EC" id="2.7.7.7" evidence="9"/>
<evidence type="ECO:0000256" key="6">
    <source>
        <dbReference type="ARBA" id="ARBA00023236"/>
    </source>
</evidence>
<evidence type="ECO:0000256" key="7">
    <source>
        <dbReference type="RuleBase" id="RU003991"/>
    </source>
</evidence>
<keyword evidence="9" id="KW-0548">Nucleotidyltransferase</keyword>
<dbReference type="SUPFAM" id="SSF51306">
    <property type="entry name" value="LexA/Signal peptidase"/>
    <property type="match status" value="1"/>
</dbReference>
<reference evidence="9" key="2">
    <citation type="journal article" date="2024" name="Antonie Van Leeuwenhoek">
        <title>Roseihalotalea indica gen. nov., sp. nov., a halophilic Bacteroidetes from mesopelagic Southwest Indian Ocean with higher carbohydrate metabolic potential.</title>
        <authorList>
            <person name="Chen B."/>
            <person name="Zhang M."/>
            <person name="Lin D."/>
            <person name="Ye J."/>
            <person name="Tang K."/>
        </authorList>
    </citation>
    <scope>NUCLEOTIDE SEQUENCE</scope>
    <source>
        <strain evidence="9">TK19036</strain>
    </source>
</reference>
<protein>
    <submittedName>
        <fullName evidence="9">Translesion error-prone DNA polymerase V autoproteolytic subunit</fullName>
        <ecNumber evidence="9">2.7.7.7</ecNumber>
    </submittedName>
</protein>
<dbReference type="GO" id="GO:0006281">
    <property type="term" value="P:DNA repair"/>
    <property type="evidence" value="ECO:0007669"/>
    <property type="project" value="UniProtKB-KW"/>
</dbReference>
<keyword evidence="2" id="KW-0227">DNA damage</keyword>
<dbReference type="GO" id="GO:0003887">
    <property type="term" value="F:DNA-directed DNA polymerase activity"/>
    <property type="evidence" value="ECO:0007669"/>
    <property type="project" value="UniProtKB-EC"/>
</dbReference>
<dbReference type="AlphaFoldDB" id="A0AA49JK97"/>
<dbReference type="CDD" id="cd06529">
    <property type="entry name" value="S24_LexA-like"/>
    <property type="match status" value="1"/>
</dbReference>
<keyword evidence="4 7" id="KW-0068">Autocatalytic cleavage</keyword>
<evidence type="ECO:0000313" key="9">
    <source>
        <dbReference type="EMBL" id="WKN40200.1"/>
    </source>
</evidence>
<dbReference type="InterPro" id="IPR039418">
    <property type="entry name" value="LexA-like"/>
</dbReference>
<evidence type="ECO:0000256" key="1">
    <source>
        <dbReference type="ARBA" id="ARBA00007484"/>
    </source>
</evidence>
<dbReference type="InterPro" id="IPR006197">
    <property type="entry name" value="Peptidase_S24_LexA"/>
</dbReference>
<keyword evidence="3 7" id="KW-0378">Hydrolase</keyword>
<proteinExistence type="inferred from homology"/>
<dbReference type="InterPro" id="IPR015927">
    <property type="entry name" value="Peptidase_S24_S26A/B/C"/>
</dbReference>
<sequence>MKTNQLVRCTIRYSIALPYFSYQVPAGFPSPADDYVEQDLDLNQFLVEHPSSTYFVRVQGHSMAGAGIQDQDLLVIDRSITPEHGSIVVALVSGELTVKRLCYEQEEIWLRPEHPDYPPIHIKKDDDFQIWGVVTSVVRRFTKSGY</sequence>
<evidence type="ECO:0000256" key="2">
    <source>
        <dbReference type="ARBA" id="ARBA00022763"/>
    </source>
</evidence>
<feature type="domain" description="Peptidase S24/S26A/S26B/S26C" evidence="8">
    <location>
        <begin position="19"/>
        <end position="134"/>
    </location>
</feature>
<evidence type="ECO:0000256" key="4">
    <source>
        <dbReference type="ARBA" id="ARBA00022813"/>
    </source>
</evidence>
<dbReference type="PRINTS" id="PR00726">
    <property type="entry name" value="LEXASERPTASE"/>
</dbReference>
<dbReference type="GO" id="GO:0016787">
    <property type="term" value="F:hydrolase activity"/>
    <property type="evidence" value="ECO:0007669"/>
    <property type="project" value="UniProtKB-KW"/>
</dbReference>
<dbReference type="EMBL" id="CP120682">
    <property type="protein sequence ID" value="WKN40200.1"/>
    <property type="molecule type" value="Genomic_DNA"/>
</dbReference>
<reference evidence="9" key="1">
    <citation type="journal article" date="2023" name="Comput. Struct. Biotechnol. J.">
        <title>Discovery of a novel marine Bacteroidetes with a rich repertoire of carbohydrate-active enzymes.</title>
        <authorList>
            <person name="Chen B."/>
            <person name="Liu G."/>
            <person name="Chen Q."/>
            <person name="Wang H."/>
            <person name="Liu L."/>
            <person name="Tang K."/>
        </authorList>
    </citation>
    <scope>NUCLEOTIDE SEQUENCE</scope>
    <source>
        <strain evidence="9">TK19036</strain>
    </source>
</reference>
<comment type="similarity">
    <text evidence="1 7">Belongs to the peptidase S24 family.</text>
</comment>
<dbReference type="GO" id="GO:0006355">
    <property type="term" value="P:regulation of DNA-templated transcription"/>
    <property type="evidence" value="ECO:0007669"/>
    <property type="project" value="InterPro"/>
</dbReference>
<dbReference type="NCBIfam" id="NF007621">
    <property type="entry name" value="PRK10276.1"/>
    <property type="match status" value="1"/>
</dbReference>
<evidence type="ECO:0000259" key="8">
    <source>
        <dbReference type="Pfam" id="PF00717"/>
    </source>
</evidence>
<dbReference type="GO" id="GO:0009432">
    <property type="term" value="P:SOS response"/>
    <property type="evidence" value="ECO:0007669"/>
    <property type="project" value="UniProtKB-KW"/>
</dbReference>
<dbReference type="PANTHER" id="PTHR33516">
    <property type="entry name" value="LEXA REPRESSOR"/>
    <property type="match status" value="1"/>
</dbReference>
<keyword evidence="9" id="KW-0808">Transferase</keyword>
<gene>
    <name evidence="9" type="primary">umuD</name>
    <name evidence="9" type="ORF">K4G66_16020</name>
</gene>
<dbReference type="InterPro" id="IPR036286">
    <property type="entry name" value="LexA/Signal_pep-like_sf"/>
</dbReference>
<dbReference type="GO" id="GO:0003677">
    <property type="term" value="F:DNA binding"/>
    <property type="evidence" value="ECO:0007669"/>
    <property type="project" value="InterPro"/>
</dbReference>
<dbReference type="PANTHER" id="PTHR33516:SF2">
    <property type="entry name" value="LEXA REPRESSOR-RELATED"/>
    <property type="match status" value="1"/>
</dbReference>
<keyword evidence="5" id="KW-0234">DNA repair</keyword>
<name>A0AA49JK97_9BACT</name>
<evidence type="ECO:0000256" key="3">
    <source>
        <dbReference type="ARBA" id="ARBA00022801"/>
    </source>
</evidence>
<organism evidence="9">
    <name type="scientific">Roseihalotalea indica</name>
    <dbReference type="NCBI Taxonomy" id="2867963"/>
    <lineage>
        <taxon>Bacteria</taxon>
        <taxon>Pseudomonadati</taxon>
        <taxon>Bacteroidota</taxon>
        <taxon>Cytophagia</taxon>
        <taxon>Cytophagales</taxon>
        <taxon>Catalimonadaceae</taxon>
        <taxon>Roseihalotalea</taxon>
    </lineage>
</organism>
<dbReference type="Gene3D" id="2.10.109.10">
    <property type="entry name" value="Umud Fragment, subunit A"/>
    <property type="match status" value="1"/>
</dbReference>
<evidence type="ECO:0000256" key="5">
    <source>
        <dbReference type="ARBA" id="ARBA00023204"/>
    </source>
</evidence>
<accession>A0AA49JK97</accession>
<keyword evidence="6" id="KW-0742">SOS response</keyword>